<evidence type="ECO:0000256" key="4">
    <source>
        <dbReference type="ARBA" id="ARBA00023163"/>
    </source>
</evidence>
<dbReference type="GO" id="GO:0046983">
    <property type="term" value="F:protein dimerization activity"/>
    <property type="evidence" value="ECO:0007669"/>
    <property type="project" value="InterPro"/>
</dbReference>
<evidence type="ECO:0000256" key="2">
    <source>
        <dbReference type="ARBA" id="ARBA00023015"/>
    </source>
</evidence>
<evidence type="ECO:0000256" key="1">
    <source>
        <dbReference type="ARBA" id="ARBA00004123"/>
    </source>
</evidence>
<sequence>MEKRTNRGKQKIEMKLIDPEEVCVATFPQRKNTLLFKKADELSTLFGANVCAALFTKWKTIFLASQI</sequence>
<keyword evidence="2" id="KW-0805">Transcription regulation</keyword>
<dbReference type="OrthoDB" id="1898716at2759"/>
<feature type="domain" description="MADS-box" evidence="6">
    <location>
        <begin position="7"/>
        <end position="56"/>
    </location>
</feature>
<keyword evidence="3" id="KW-0238">DNA-binding</keyword>
<dbReference type="PROSITE" id="PS50066">
    <property type="entry name" value="MADS_BOX_2"/>
    <property type="match status" value="1"/>
</dbReference>
<gene>
    <name evidence="7" type="ORF">H5410_028573</name>
</gene>
<name>A0A9J5Z2H6_SOLCO</name>
<dbReference type="AlphaFoldDB" id="A0A9J5Z2H6"/>
<evidence type="ECO:0000313" key="7">
    <source>
        <dbReference type="EMBL" id="KAG5607081.1"/>
    </source>
</evidence>
<accession>A0A9J5Z2H6</accession>
<keyword evidence="4" id="KW-0804">Transcription</keyword>
<organism evidence="7 8">
    <name type="scientific">Solanum commersonii</name>
    <name type="common">Commerson's wild potato</name>
    <name type="synonym">Commerson's nightshade</name>
    <dbReference type="NCBI Taxonomy" id="4109"/>
    <lineage>
        <taxon>Eukaryota</taxon>
        <taxon>Viridiplantae</taxon>
        <taxon>Streptophyta</taxon>
        <taxon>Embryophyta</taxon>
        <taxon>Tracheophyta</taxon>
        <taxon>Spermatophyta</taxon>
        <taxon>Magnoliopsida</taxon>
        <taxon>eudicotyledons</taxon>
        <taxon>Gunneridae</taxon>
        <taxon>Pentapetalae</taxon>
        <taxon>asterids</taxon>
        <taxon>lamiids</taxon>
        <taxon>Solanales</taxon>
        <taxon>Solanaceae</taxon>
        <taxon>Solanoideae</taxon>
        <taxon>Solaneae</taxon>
        <taxon>Solanum</taxon>
    </lineage>
</organism>
<keyword evidence="5" id="KW-0539">Nucleus</keyword>
<protein>
    <recommendedName>
        <fullName evidence="6">MADS-box domain-containing protein</fullName>
    </recommendedName>
</protein>
<dbReference type="Gene3D" id="3.40.1810.10">
    <property type="entry name" value="Transcription factor, MADS-box"/>
    <property type="match status" value="1"/>
</dbReference>
<dbReference type="GO" id="GO:0005634">
    <property type="term" value="C:nucleus"/>
    <property type="evidence" value="ECO:0007669"/>
    <property type="project" value="UniProtKB-SubCell"/>
</dbReference>
<comment type="subcellular location">
    <subcellularLocation>
        <location evidence="1">Nucleus</location>
    </subcellularLocation>
</comment>
<dbReference type="GO" id="GO:0003677">
    <property type="term" value="F:DNA binding"/>
    <property type="evidence" value="ECO:0007669"/>
    <property type="project" value="UniProtKB-KW"/>
</dbReference>
<proteinExistence type="predicted"/>
<evidence type="ECO:0000256" key="3">
    <source>
        <dbReference type="ARBA" id="ARBA00023125"/>
    </source>
</evidence>
<reference evidence="7 8" key="1">
    <citation type="submission" date="2020-09" db="EMBL/GenBank/DDBJ databases">
        <title>De no assembly of potato wild relative species, Solanum commersonii.</title>
        <authorList>
            <person name="Cho K."/>
        </authorList>
    </citation>
    <scope>NUCLEOTIDE SEQUENCE [LARGE SCALE GENOMIC DNA]</scope>
    <source>
        <strain evidence="7">LZ3.2</strain>
        <tissue evidence="7">Leaf</tissue>
    </source>
</reference>
<dbReference type="Pfam" id="PF00319">
    <property type="entry name" value="SRF-TF"/>
    <property type="match status" value="1"/>
</dbReference>
<keyword evidence="8" id="KW-1185">Reference proteome</keyword>
<evidence type="ECO:0000259" key="6">
    <source>
        <dbReference type="PROSITE" id="PS50066"/>
    </source>
</evidence>
<dbReference type="InterPro" id="IPR036879">
    <property type="entry name" value="TF_MADSbox_sf"/>
</dbReference>
<dbReference type="Proteomes" id="UP000824120">
    <property type="component" value="Chromosome 5"/>
</dbReference>
<evidence type="ECO:0000313" key="8">
    <source>
        <dbReference type="Proteomes" id="UP000824120"/>
    </source>
</evidence>
<dbReference type="EMBL" id="JACXVP010000005">
    <property type="protein sequence ID" value="KAG5607081.1"/>
    <property type="molecule type" value="Genomic_DNA"/>
</dbReference>
<dbReference type="InterPro" id="IPR002100">
    <property type="entry name" value="TF_MADSbox"/>
</dbReference>
<evidence type="ECO:0000256" key="5">
    <source>
        <dbReference type="ARBA" id="ARBA00023242"/>
    </source>
</evidence>
<comment type="caution">
    <text evidence="7">The sequence shown here is derived from an EMBL/GenBank/DDBJ whole genome shotgun (WGS) entry which is preliminary data.</text>
</comment>
<dbReference type="SMART" id="SM00432">
    <property type="entry name" value="MADS"/>
    <property type="match status" value="1"/>
</dbReference>
<dbReference type="SUPFAM" id="SSF55455">
    <property type="entry name" value="SRF-like"/>
    <property type="match status" value="1"/>
</dbReference>